<feature type="transmembrane region" description="Helical" evidence="7">
    <location>
        <begin position="229"/>
        <end position="248"/>
    </location>
</feature>
<proteinExistence type="predicted"/>
<dbReference type="Pfam" id="PF08282">
    <property type="entry name" value="Hydrolase_3"/>
    <property type="match status" value="1"/>
</dbReference>
<evidence type="ECO:0000259" key="8">
    <source>
        <dbReference type="Pfam" id="PF16212"/>
    </source>
</evidence>
<gene>
    <name evidence="9" type="ORF">NCGR_LOCUS48867</name>
</gene>
<feature type="transmembrane region" description="Helical" evidence="7">
    <location>
        <begin position="111"/>
        <end position="131"/>
    </location>
</feature>
<dbReference type="GO" id="GO:0005886">
    <property type="term" value="C:plasma membrane"/>
    <property type="evidence" value="ECO:0007669"/>
    <property type="project" value="TreeGrafter"/>
</dbReference>
<evidence type="ECO:0000313" key="10">
    <source>
        <dbReference type="Proteomes" id="UP000604825"/>
    </source>
</evidence>
<dbReference type="SUPFAM" id="SSF56784">
    <property type="entry name" value="HAD-like"/>
    <property type="match status" value="1"/>
</dbReference>
<dbReference type="GO" id="GO:0045332">
    <property type="term" value="P:phospholipid translocation"/>
    <property type="evidence" value="ECO:0007669"/>
    <property type="project" value="TreeGrafter"/>
</dbReference>
<evidence type="ECO:0000313" key="9">
    <source>
        <dbReference type="EMBL" id="CAD6265562.1"/>
    </source>
</evidence>
<comment type="caution">
    <text evidence="9">The sequence shown here is derived from an EMBL/GenBank/DDBJ whole genome shotgun (WGS) entry which is preliminary data.</text>
</comment>
<dbReference type="GO" id="GO:0046872">
    <property type="term" value="F:metal ion binding"/>
    <property type="evidence" value="ECO:0007669"/>
    <property type="project" value="UniProtKB-KW"/>
</dbReference>
<accession>A0A811R677</accession>
<keyword evidence="2 7" id="KW-0812">Transmembrane</keyword>
<dbReference type="GO" id="GO:0140326">
    <property type="term" value="F:ATPase-coupled intramembrane lipid transporter activity"/>
    <property type="evidence" value="ECO:0007669"/>
    <property type="project" value="TreeGrafter"/>
</dbReference>
<feature type="transmembrane region" description="Helical" evidence="7">
    <location>
        <begin position="75"/>
        <end position="96"/>
    </location>
</feature>
<dbReference type="OrthoDB" id="377733at2759"/>
<evidence type="ECO:0000256" key="2">
    <source>
        <dbReference type="ARBA" id="ARBA00022692"/>
    </source>
</evidence>
<dbReference type="GO" id="GO:0016887">
    <property type="term" value="F:ATP hydrolysis activity"/>
    <property type="evidence" value="ECO:0007669"/>
    <property type="project" value="InterPro"/>
</dbReference>
<protein>
    <recommendedName>
        <fullName evidence="8">P-type ATPase C-terminal domain-containing protein</fullName>
    </recommendedName>
</protein>
<dbReference type="EMBL" id="CAJGYO010000013">
    <property type="protein sequence ID" value="CAD6265562.1"/>
    <property type="molecule type" value="Genomic_DNA"/>
</dbReference>
<evidence type="ECO:0000256" key="3">
    <source>
        <dbReference type="ARBA" id="ARBA00022723"/>
    </source>
</evidence>
<reference evidence="9" key="1">
    <citation type="submission" date="2020-10" db="EMBL/GenBank/DDBJ databases">
        <authorList>
            <person name="Han B."/>
            <person name="Lu T."/>
            <person name="Zhao Q."/>
            <person name="Huang X."/>
            <person name="Zhao Y."/>
        </authorList>
    </citation>
    <scope>NUCLEOTIDE SEQUENCE</scope>
</reference>
<dbReference type="InterPro" id="IPR032630">
    <property type="entry name" value="P_typ_ATPase_c"/>
</dbReference>
<dbReference type="PANTHER" id="PTHR24092:SF165">
    <property type="entry name" value="PHOSPHOLIPID-TRANSPORTING ATPASE 8-RELATED"/>
    <property type="match status" value="1"/>
</dbReference>
<dbReference type="PANTHER" id="PTHR24092">
    <property type="entry name" value="PROBABLE PHOSPHOLIPID-TRANSPORTING ATPASE"/>
    <property type="match status" value="1"/>
</dbReference>
<dbReference type="SUPFAM" id="SSF81665">
    <property type="entry name" value="Calcium ATPase, transmembrane domain M"/>
    <property type="match status" value="1"/>
</dbReference>
<dbReference type="InterPro" id="IPR023298">
    <property type="entry name" value="ATPase_P-typ_TM_dom_sf"/>
</dbReference>
<feature type="transmembrane region" description="Helical" evidence="7">
    <location>
        <begin position="164"/>
        <end position="187"/>
    </location>
</feature>
<evidence type="ECO:0000256" key="1">
    <source>
        <dbReference type="ARBA" id="ARBA00004141"/>
    </source>
</evidence>
<keyword evidence="10" id="KW-1185">Reference proteome</keyword>
<dbReference type="InterPro" id="IPR023214">
    <property type="entry name" value="HAD_sf"/>
</dbReference>
<organism evidence="9 10">
    <name type="scientific">Miscanthus lutarioriparius</name>
    <dbReference type="NCBI Taxonomy" id="422564"/>
    <lineage>
        <taxon>Eukaryota</taxon>
        <taxon>Viridiplantae</taxon>
        <taxon>Streptophyta</taxon>
        <taxon>Embryophyta</taxon>
        <taxon>Tracheophyta</taxon>
        <taxon>Spermatophyta</taxon>
        <taxon>Magnoliopsida</taxon>
        <taxon>Liliopsida</taxon>
        <taxon>Poales</taxon>
        <taxon>Poaceae</taxon>
        <taxon>PACMAD clade</taxon>
        <taxon>Panicoideae</taxon>
        <taxon>Andropogonodae</taxon>
        <taxon>Andropogoneae</taxon>
        <taxon>Saccharinae</taxon>
        <taxon>Miscanthus</taxon>
    </lineage>
</organism>
<evidence type="ECO:0000256" key="5">
    <source>
        <dbReference type="ARBA" id="ARBA00022989"/>
    </source>
</evidence>
<evidence type="ECO:0000256" key="6">
    <source>
        <dbReference type="ARBA" id="ARBA00023136"/>
    </source>
</evidence>
<keyword evidence="5 7" id="KW-1133">Transmembrane helix</keyword>
<name>A0A811R677_9POAL</name>
<keyword evidence="6 7" id="KW-0472">Membrane</keyword>
<evidence type="ECO:0000256" key="4">
    <source>
        <dbReference type="ARBA" id="ARBA00022842"/>
    </source>
</evidence>
<feature type="transmembrane region" description="Helical" evidence="7">
    <location>
        <begin position="199"/>
        <end position="222"/>
    </location>
</feature>
<dbReference type="AlphaFoldDB" id="A0A811R677"/>
<feature type="domain" description="P-type ATPase C-terminal" evidence="8">
    <location>
        <begin position="47"/>
        <end position="298"/>
    </location>
</feature>
<dbReference type="InterPro" id="IPR001757">
    <property type="entry name" value="P_typ_ATPase"/>
</dbReference>
<sequence>MEAVTRLVKIRTSKTTLAIGDGANDVGMLQEADIGVGISGAEGMQAVMASDFAIAQFRFLERLLLVHGHWCYRRIAAMICYFFFKNITFGFTLFWFEAHAMFSAQPAYNDWFISFYSVAFTSLPVIALGVFDKDVSSRVCLEVPSLHQDGVNNVFFSWSRILSWMLNGMCCSIIIYFGSLNAILVQAVRQDGRVAGFDILGVTMYSCVVWTVNCQLALYISYFTWIQHFVIWGSILIWYTFLVIYGLFSPAISATAYHVFVEACAPSPLYWLSTLMIVVTALIPFFVYKISRTLYYPQYHDQVQRANSKNW</sequence>
<keyword evidence="4" id="KW-0460">Magnesium</keyword>
<evidence type="ECO:0000256" key="7">
    <source>
        <dbReference type="SAM" id="Phobius"/>
    </source>
</evidence>
<keyword evidence="3" id="KW-0479">Metal-binding</keyword>
<dbReference type="InterPro" id="IPR036412">
    <property type="entry name" value="HAD-like_sf"/>
</dbReference>
<dbReference type="Pfam" id="PF16212">
    <property type="entry name" value="PhoLip_ATPase_C"/>
    <property type="match status" value="1"/>
</dbReference>
<dbReference type="Gene3D" id="3.40.50.1000">
    <property type="entry name" value="HAD superfamily/HAD-like"/>
    <property type="match status" value="1"/>
</dbReference>
<dbReference type="NCBIfam" id="TIGR01494">
    <property type="entry name" value="ATPase_P-type"/>
    <property type="match status" value="1"/>
</dbReference>
<dbReference type="Proteomes" id="UP000604825">
    <property type="component" value="Unassembled WGS sequence"/>
</dbReference>
<dbReference type="GO" id="GO:0005524">
    <property type="term" value="F:ATP binding"/>
    <property type="evidence" value="ECO:0007669"/>
    <property type="project" value="InterPro"/>
</dbReference>
<comment type="subcellular location">
    <subcellularLocation>
        <location evidence="1">Membrane</location>
        <topology evidence="1">Multi-pass membrane protein</topology>
    </subcellularLocation>
</comment>
<feature type="transmembrane region" description="Helical" evidence="7">
    <location>
        <begin position="268"/>
        <end position="288"/>
    </location>
</feature>